<dbReference type="Proteomes" id="UP001434883">
    <property type="component" value="Unassembled WGS sequence"/>
</dbReference>
<comment type="caution">
    <text evidence="1">The sequence shown here is derived from an EMBL/GenBank/DDBJ whole genome shotgun (WGS) entry which is preliminary data.</text>
</comment>
<reference evidence="1 2" key="1">
    <citation type="submission" date="2021-06" db="EMBL/GenBank/DDBJ databases">
        <authorList>
            <person name="Palmer J.M."/>
        </authorList>
    </citation>
    <scope>NUCLEOTIDE SEQUENCE [LARGE SCALE GENOMIC DNA]</scope>
    <source>
        <strain evidence="1 2">XC_2019</strain>
        <tissue evidence="1">Muscle</tissue>
    </source>
</reference>
<proteinExistence type="predicted"/>
<evidence type="ECO:0000313" key="1">
    <source>
        <dbReference type="EMBL" id="MEQ2213560.1"/>
    </source>
</evidence>
<gene>
    <name evidence="1" type="ORF">XENOCAPTIV_016912</name>
</gene>
<name>A0ABV0RZY6_9TELE</name>
<sequence>MTPSSQRAINNQNEVNIYCYTDKRVPRYFYPLVVNPIMFNPNLKHHFRRTNPHKPRQCSLQTEDALDSLQNDQMQSKLKTTPNRIRSQIFRINSDMGYKYSGSDPRTNGEQNKQ</sequence>
<evidence type="ECO:0000313" key="2">
    <source>
        <dbReference type="Proteomes" id="UP001434883"/>
    </source>
</evidence>
<keyword evidence="2" id="KW-1185">Reference proteome</keyword>
<organism evidence="1 2">
    <name type="scientific">Xenoophorus captivus</name>
    <dbReference type="NCBI Taxonomy" id="1517983"/>
    <lineage>
        <taxon>Eukaryota</taxon>
        <taxon>Metazoa</taxon>
        <taxon>Chordata</taxon>
        <taxon>Craniata</taxon>
        <taxon>Vertebrata</taxon>
        <taxon>Euteleostomi</taxon>
        <taxon>Actinopterygii</taxon>
        <taxon>Neopterygii</taxon>
        <taxon>Teleostei</taxon>
        <taxon>Neoteleostei</taxon>
        <taxon>Acanthomorphata</taxon>
        <taxon>Ovalentaria</taxon>
        <taxon>Atherinomorphae</taxon>
        <taxon>Cyprinodontiformes</taxon>
        <taxon>Goodeidae</taxon>
        <taxon>Xenoophorus</taxon>
    </lineage>
</organism>
<dbReference type="EMBL" id="JAHRIN010062332">
    <property type="protein sequence ID" value="MEQ2213560.1"/>
    <property type="molecule type" value="Genomic_DNA"/>
</dbReference>
<accession>A0ABV0RZY6</accession>
<protein>
    <submittedName>
        <fullName evidence="1">Uncharacterized protein</fullName>
    </submittedName>
</protein>